<dbReference type="InterPro" id="IPR025921">
    <property type="entry name" value="HmuY"/>
</dbReference>
<reference evidence="3" key="1">
    <citation type="submission" date="2016-11" db="EMBL/GenBank/DDBJ databases">
        <authorList>
            <person name="Varghese N."/>
            <person name="Submissions S."/>
        </authorList>
    </citation>
    <scope>NUCLEOTIDE SEQUENCE [LARGE SCALE GENOMIC DNA]</scope>
    <source>
        <strain evidence="3">DSM 26349</strain>
    </source>
</reference>
<gene>
    <name evidence="2" type="ORF">SAMN04487908_10879</name>
</gene>
<sequence>MMKTTNIFIYITLAIFGFASCSSDDNNLSTDPFVVAYEDRSANLKEINVFEDIMLIYSTSAIEAGGFSITVTAENAVYGVDFTTEPALINGKITLPINQGSNSNNFKFRLLNPNLDETTNIIFKIDNIDYPNASIQGNTTFTINSEAALGGSIQPEVGGPNEQFQVYVDLSSKTTKQVLRDSWDLAFYSYDEFRVGINGSIYMAAAELEQSNIDNITQADVADLMPQVAVGTFDPSNEIYIDYPDGDINRTAIKEINLEDALNKVYLVNLGYKVGTETPTNGSVAVAGDARGWKKIRILRDGTSYILQYADLNDTNHQEITIDKSSGYNATFFSFDTNSTVSVEPEADRWDLNFTVFTNIIEGAGSYGFSDGVLHNRKGGVTVYTVSTEHYDYDTFLLSNTVESNFKLDQRTIGETWRNVMNDDKVLNHNIFYIIKDANNNNYKLKFTALLNDQGQRGYPEFKYELLK</sequence>
<proteinExistence type="predicted"/>
<evidence type="ECO:0000313" key="3">
    <source>
        <dbReference type="Proteomes" id="UP000184172"/>
    </source>
</evidence>
<dbReference type="AlphaFoldDB" id="A0A1M6FXJ9"/>
<evidence type="ECO:0000313" key="2">
    <source>
        <dbReference type="EMBL" id="SHJ02329.1"/>
    </source>
</evidence>
<accession>A0A1M6FXJ9</accession>
<keyword evidence="1" id="KW-0732">Signal</keyword>
<name>A0A1M6FXJ9_9FLAO</name>
<evidence type="ECO:0000256" key="1">
    <source>
        <dbReference type="SAM" id="SignalP"/>
    </source>
</evidence>
<dbReference type="Proteomes" id="UP000184172">
    <property type="component" value="Unassembled WGS sequence"/>
</dbReference>
<dbReference type="RefSeq" id="WP_083540690.1">
    <property type="nucleotide sequence ID" value="NZ_FNNS01000009.1"/>
</dbReference>
<dbReference type="STRING" id="797419.SAMN05216556_10936"/>
<protein>
    <submittedName>
        <fullName evidence="2">HmuY protein</fullName>
    </submittedName>
</protein>
<feature type="signal peptide" evidence="1">
    <location>
        <begin position="1"/>
        <end position="19"/>
    </location>
</feature>
<organism evidence="2 3">
    <name type="scientific">Aequorivita viscosa</name>
    <dbReference type="NCBI Taxonomy" id="797419"/>
    <lineage>
        <taxon>Bacteria</taxon>
        <taxon>Pseudomonadati</taxon>
        <taxon>Bacteroidota</taxon>
        <taxon>Flavobacteriia</taxon>
        <taxon>Flavobacteriales</taxon>
        <taxon>Flavobacteriaceae</taxon>
        <taxon>Aequorivita</taxon>
    </lineage>
</organism>
<dbReference type="CDD" id="cd12105">
    <property type="entry name" value="HmuY"/>
    <property type="match status" value="1"/>
</dbReference>
<dbReference type="Pfam" id="PF14064">
    <property type="entry name" value="HmuY"/>
    <property type="match status" value="2"/>
</dbReference>
<feature type="chain" id="PRO_5009917544" evidence="1">
    <location>
        <begin position="20"/>
        <end position="468"/>
    </location>
</feature>
<keyword evidence="3" id="KW-1185">Reference proteome</keyword>
<dbReference type="OrthoDB" id="1091850at2"/>
<dbReference type="PROSITE" id="PS51257">
    <property type="entry name" value="PROKAR_LIPOPROTEIN"/>
    <property type="match status" value="1"/>
</dbReference>
<dbReference type="EMBL" id="FQYV01000008">
    <property type="protein sequence ID" value="SHJ02329.1"/>
    <property type="molecule type" value="Genomic_DNA"/>
</dbReference>